<accession>A0A8K0TAR5</accession>
<keyword evidence="2" id="KW-1185">Reference proteome</keyword>
<gene>
    <name evidence="1" type="ORF">B0T11DRAFT_354785</name>
</gene>
<dbReference type="EMBL" id="JAGPXD010000004">
    <property type="protein sequence ID" value="KAH7358152.1"/>
    <property type="molecule type" value="Genomic_DNA"/>
</dbReference>
<comment type="caution">
    <text evidence="1">The sequence shown here is derived from an EMBL/GenBank/DDBJ whole genome shotgun (WGS) entry which is preliminary data.</text>
</comment>
<proteinExistence type="predicted"/>
<dbReference type="AlphaFoldDB" id="A0A8K0TAR5"/>
<organism evidence="1 2">
    <name type="scientific">Plectosphaerella cucumerina</name>
    <dbReference type="NCBI Taxonomy" id="40658"/>
    <lineage>
        <taxon>Eukaryota</taxon>
        <taxon>Fungi</taxon>
        <taxon>Dikarya</taxon>
        <taxon>Ascomycota</taxon>
        <taxon>Pezizomycotina</taxon>
        <taxon>Sordariomycetes</taxon>
        <taxon>Hypocreomycetidae</taxon>
        <taxon>Glomerellales</taxon>
        <taxon>Plectosphaerellaceae</taxon>
        <taxon>Plectosphaerella</taxon>
    </lineage>
</organism>
<evidence type="ECO:0000313" key="1">
    <source>
        <dbReference type="EMBL" id="KAH7358152.1"/>
    </source>
</evidence>
<evidence type="ECO:0000313" key="2">
    <source>
        <dbReference type="Proteomes" id="UP000813385"/>
    </source>
</evidence>
<reference evidence="1" key="1">
    <citation type="journal article" date="2021" name="Nat. Commun.">
        <title>Genetic determinants of endophytism in the Arabidopsis root mycobiome.</title>
        <authorList>
            <person name="Mesny F."/>
            <person name="Miyauchi S."/>
            <person name="Thiergart T."/>
            <person name="Pickel B."/>
            <person name="Atanasova L."/>
            <person name="Karlsson M."/>
            <person name="Huettel B."/>
            <person name="Barry K.W."/>
            <person name="Haridas S."/>
            <person name="Chen C."/>
            <person name="Bauer D."/>
            <person name="Andreopoulos W."/>
            <person name="Pangilinan J."/>
            <person name="LaButti K."/>
            <person name="Riley R."/>
            <person name="Lipzen A."/>
            <person name="Clum A."/>
            <person name="Drula E."/>
            <person name="Henrissat B."/>
            <person name="Kohler A."/>
            <person name="Grigoriev I.V."/>
            <person name="Martin F.M."/>
            <person name="Hacquard S."/>
        </authorList>
    </citation>
    <scope>NUCLEOTIDE SEQUENCE</scope>
    <source>
        <strain evidence="1">MPI-CAGE-AT-0016</strain>
    </source>
</reference>
<dbReference type="Proteomes" id="UP000813385">
    <property type="component" value="Unassembled WGS sequence"/>
</dbReference>
<protein>
    <submittedName>
        <fullName evidence="1">Uncharacterized protein</fullName>
    </submittedName>
</protein>
<dbReference type="OrthoDB" id="4851182at2759"/>
<sequence length="766" mass="85933">MASLPPQVLMQDDEDLWVAKFKDFYQQCHEGRGGRGRVDLDHLTAQVHAVVDRVPQAPSGISHFEKDPARQAFLTTLRERIIYEIAHHRISPQDGVLNEVIWAFLQVAPMDQINTWKQQLDNMATVPEFFTKAKEITKMMLEQFKICEDHPQVCYVVPYHSDCFSTLLTALDFTYGREKGSNLRTKLFGELFKSKGMFNSLSNLICMSPSFHCRWYRAEFGLKFLEEGYEESKSKAFMKLGFYWMKKTRPNESNFSQTAHDHLATFFMQNRATKAVNIQTNTRIVDGDVITIWAQTRGDLPDASIIKYRWDVVRMARASEAQLDDKCSCRIGERQVPGPPTLTSKQVGNRKRALKDISERLQRYVLGIPDGELQWSEVRKIAKKPLPLDHSGNNKSLYTSRQHAAITGSMGSLLVRAVNSPPVEEFLQKAWVIQVGVDVARETYGYKCSRGEIDVETINEVDAIDLAGHEVIDEMANWGTKLVRDLGHEGLINNKAVGARAIIQENPPPADINGGRIHDLHIMDHDLIESRLQLLQFIATKQGSVVAKNIQEATACVVSHHVDDITVVEMILDKANKHTRSSKDVVFLSIAMWIHRPRGNYAEAATQRDTYDELLAAVMTTTCYACLEPGTCASGTLAVLPRMVHGQRTRIPRGTDPSVIIPGGSASLGLILSDVPHAPVDVGCTRKNAVYGQHVRCTTEASDSRRRTAFTLRYRGLPRARHHGRCACCGPDAHASRTPGERGNVRGLLYAVFGDRWCMLTADGPQ</sequence>
<name>A0A8K0TAR5_9PEZI</name>